<dbReference type="EMBL" id="LK023379">
    <property type="protein sequence ID" value="CDS13502.1"/>
    <property type="molecule type" value="Genomic_DNA"/>
</dbReference>
<gene>
    <name evidence="2" type="ORF">LRAMOSA05678</name>
</gene>
<dbReference type="OrthoDB" id="1043025at2759"/>
<feature type="region of interest" description="Disordered" evidence="1">
    <location>
        <begin position="51"/>
        <end position="76"/>
    </location>
</feature>
<protein>
    <submittedName>
        <fullName evidence="2">Uncharacterized protein</fullName>
    </submittedName>
</protein>
<organism evidence="2">
    <name type="scientific">Lichtheimia ramosa</name>
    <dbReference type="NCBI Taxonomy" id="688394"/>
    <lineage>
        <taxon>Eukaryota</taxon>
        <taxon>Fungi</taxon>
        <taxon>Fungi incertae sedis</taxon>
        <taxon>Mucoromycota</taxon>
        <taxon>Mucoromycotina</taxon>
        <taxon>Mucoromycetes</taxon>
        <taxon>Mucorales</taxon>
        <taxon>Lichtheimiaceae</taxon>
        <taxon>Lichtheimia</taxon>
    </lineage>
</organism>
<name>A0A077X3D3_9FUNG</name>
<evidence type="ECO:0000313" key="2">
    <source>
        <dbReference type="EMBL" id="CDS13502.1"/>
    </source>
</evidence>
<reference evidence="2" key="1">
    <citation type="journal article" date="2014" name="Genome Announc.">
        <title>De novo whole-genome sequence and genome annotation of Lichtheimia ramosa.</title>
        <authorList>
            <person name="Linde J."/>
            <person name="Schwartze V."/>
            <person name="Binder U."/>
            <person name="Lass-Florl C."/>
            <person name="Voigt K."/>
            <person name="Horn F."/>
        </authorList>
    </citation>
    <scope>NUCLEOTIDE SEQUENCE</scope>
    <source>
        <strain evidence="2">JMRC FSU:6197</strain>
    </source>
</reference>
<accession>A0A077X3D3</accession>
<evidence type="ECO:0000256" key="1">
    <source>
        <dbReference type="SAM" id="MobiDB-lite"/>
    </source>
</evidence>
<proteinExistence type="predicted"/>
<sequence>MATTQALHWPETQHATAHYVRAPPPLILKGESEAREGGYVDLDILYNEEEDDDVDHIHDGSTTEEEEQDKNDSESLYMRSTERIEWQQMLHSVLMGQVIQSEKKRFTVISKEQTKPTAEIWISIRALLCGHTLQDERRFLDHSRREMNDVIKMICNFCCVDDQQEQQPYDQVAGALRTVDRVENLFATRADLVQQYPDYATTKCQQRLDALNAWYTTTHSLRMQKCILENWMGSLVPKDTFVERLLKESALQDTFNKRTLSALHSLLVKSKDTIVTNNALFVEMNLPSFMSRLRELATFPTLLIQEALKLRLTYKDHSHDQSAPKTVIDTMVEDYRSLLTLACRVKVQYEELASPAPGWDLMGETKFMDTTVLHDSVRLYFKMIAWRLKSEKGNTIRQCDIMEREWDYIRYTVCSSIDQVDAECSAQIWQVEKESMT</sequence>
<dbReference type="AlphaFoldDB" id="A0A077X3D3"/>